<gene>
    <name evidence="2" type="ORF">LDAN0321_LOCUS3458</name>
</gene>
<proteinExistence type="predicted"/>
<sequence>MELKSKIKLLEKKVIIVKHLEKREAKLVLENNALLVSKREEAEEMSAKISNLEVAIKAKEEGEMKLQMEFKEKVATLEAINCSKNESNDTTLDLEEKVKVLEKEVDAAEENKGKVEELNTQLREELEGAQDELKCAIEEVGRLRNVKEENDTTVELREKVRELEEKLVVVEKKRLEEVENMNMNVCNLEIKHLEEIEAMKGEIKRLTNAEKNMISNDVEAKRTNREPNEGVCFDDAEKSPPTKRQKSDIDSARRLSEEDAKKNLADFLGVDVTGGEV</sequence>
<name>A0A7S2JZS6_9STRA</name>
<organism evidence="2">
    <name type="scientific">Leptocylindrus danicus</name>
    <dbReference type="NCBI Taxonomy" id="163516"/>
    <lineage>
        <taxon>Eukaryota</taxon>
        <taxon>Sar</taxon>
        <taxon>Stramenopiles</taxon>
        <taxon>Ochrophyta</taxon>
        <taxon>Bacillariophyta</taxon>
        <taxon>Coscinodiscophyceae</taxon>
        <taxon>Chaetocerotophycidae</taxon>
        <taxon>Leptocylindrales</taxon>
        <taxon>Leptocylindraceae</taxon>
        <taxon>Leptocylindrus</taxon>
    </lineage>
</organism>
<feature type="region of interest" description="Disordered" evidence="1">
    <location>
        <begin position="215"/>
        <end position="256"/>
    </location>
</feature>
<evidence type="ECO:0000313" key="2">
    <source>
        <dbReference type="EMBL" id="CAD9562296.1"/>
    </source>
</evidence>
<reference evidence="2" key="1">
    <citation type="submission" date="2021-01" db="EMBL/GenBank/DDBJ databases">
        <authorList>
            <person name="Corre E."/>
            <person name="Pelletier E."/>
            <person name="Niang G."/>
            <person name="Scheremetjew M."/>
            <person name="Finn R."/>
            <person name="Kale V."/>
            <person name="Holt S."/>
            <person name="Cochrane G."/>
            <person name="Meng A."/>
            <person name="Brown T."/>
            <person name="Cohen L."/>
        </authorList>
    </citation>
    <scope>NUCLEOTIDE SEQUENCE</scope>
    <source>
        <strain evidence="2">B650</strain>
    </source>
</reference>
<dbReference type="AlphaFoldDB" id="A0A7S2JZS6"/>
<feature type="compositionally biased region" description="Basic and acidic residues" evidence="1">
    <location>
        <begin position="218"/>
        <end position="228"/>
    </location>
</feature>
<dbReference type="EMBL" id="HBGY01005655">
    <property type="protein sequence ID" value="CAD9562296.1"/>
    <property type="molecule type" value="Transcribed_RNA"/>
</dbReference>
<evidence type="ECO:0000256" key="1">
    <source>
        <dbReference type="SAM" id="MobiDB-lite"/>
    </source>
</evidence>
<accession>A0A7S2JZS6</accession>
<feature type="compositionally biased region" description="Basic and acidic residues" evidence="1">
    <location>
        <begin position="235"/>
        <end position="256"/>
    </location>
</feature>
<protein>
    <submittedName>
        <fullName evidence="2">Uncharacterized protein</fullName>
    </submittedName>
</protein>